<organism evidence="1">
    <name type="scientific">termite gut metagenome</name>
    <dbReference type="NCBI Taxonomy" id="433724"/>
    <lineage>
        <taxon>unclassified sequences</taxon>
        <taxon>metagenomes</taxon>
        <taxon>organismal metagenomes</taxon>
    </lineage>
</organism>
<evidence type="ECO:0000313" key="1">
    <source>
        <dbReference type="EMBL" id="KAA6337898.1"/>
    </source>
</evidence>
<dbReference type="EMBL" id="SNRY01000661">
    <property type="protein sequence ID" value="KAA6337898.1"/>
    <property type="molecule type" value="Genomic_DNA"/>
</dbReference>
<sequence>MRNKFVFLTIIQLLAFLAFVSSCYEDKGNYEYAEIEEAEIDIPEITQSEATISYSRFETVRLDPVITNNGKESADEYDYEWSVYPQSPSYDSSLGGYPPAKVIGNDFQLNYTLEEVPGDYYVVLKATNKTTRSVSSFRFPLVIGTVNGWLVLEEDADGKGDISAIRDPEIVPGLTESRTGIIKNIFSQNNDGAKFTGAKFVYWRHVNTTYTNVFVYTSDDSYRLNAGTYLLSSANYQAFFNASLAPSVYQPQAIFYESPYSGQNEILINNGNVYSIRWNMMGQRDVFSAPVALSGVTLTVQPFIAGIPRATTPTNSTAVLYDDVDFPEGSFVVGDRFVTQQTSWNRPSVTSGAFDPTNINPTADTELKLLYLGTGRDGTTSAIFRDAKAGNKPWLYHGDFRDFAAPVAIGKYDISRLPEISAATHFVFGVRGDVLFYASGSNVYSHAFPEGATNNLLTVGSDETIAQLKLYSHSVNPDNTGRILFVATNSSSGGKVYKVKFNELTGTIVGTPVTFTGFNKIIDMTIKQ</sequence>
<reference evidence="1" key="1">
    <citation type="submission" date="2019-03" db="EMBL/GenBank/DDBJ databases">
        <title>Single cell metagenomics reveals metabolic interactions within the superorganism composed of flagellate Streblomastix strix and complex community of Bacteroidetes bacteria on its surface.</title>
        <authorList>
            <person name="Treitli S.C."/>
            <person name="Kolisko M."/>
            <person name="Husnik F."/>
            <person name="Keeling P."/>
            <person name="Hampl V."/>
        </authorList>
    </citation>
    <scope>NUCLEOTIDE SEQUENCE</scope>
    <source>
        <strain evidence="1">STM</strain>
    </source>
</reference>
<evidence type="ECO:0008006" key="2">
    <source>
        <dbReference type="Google" id="ProtNLM"/>
    </source>
</evidence>
<dbReference type="InterPro" id="IPR032183">
    <property type="entry name" value="PKD-like"/>
</dbReference>
<dbReference type="Pfam" id="PF16407">
    <property type="entry name" value="PKD_2"/>
    <property type="match status" value="1"/>
</dbReference>
<proteinExistence type="predicted"/>
<name>A0A5J4RWD4_9ZZZZ</name>
<comment type="caution">
    <text evidence="1">The sequence shown here is derived from an EMBL/GenBank/DDBJ whole genome shotgun (WGS) entry which is preliminary data.</text>
</comment>
<dbReference type="AlphaFoldDB" id="A0A5J4RWD4"/>
<gene>
    <name evidence="1" type="ORF">EZS27_014049</name>
</gene>
<dbReference type="PROSITE" id="PS51257">
    <property type="entry name" value="PROKAR_LIPOPROTEIN"/>
    <property type="match status" value="1"/>
</dbReference>
<accession>A0A5J4RWD4</accession>
<protein>
    <recommendedName>
        <fullName evidence="2">PKD domain-containing protein</fullName>
    </recommendedName>
</protein>